<gene>
    <name evidence="2" type="ORF">GSLYS_00010473001</name>
</gene>
<feature type="domain" description="IMS import disulfide relay-system CHCH-CHCH-like Cx9C" evidence="1">
    <location>
        <begin position="5"/>
        <end position="49"/>
    </location>
</feature>
<keyword evidence="3" id="KW-1185">Reference proteome</keyword>
<dbReference type="PANTHER" id="PTHR47106">
    <property type="entry name" value="COILED-COIL-HELIX-COILED-COIL-HELIX DOMAIN-CONTAINING PROTEIN 5"/>
    <property type="match status" value="1"/>
</dbReference>
<proteinExistence type="predicted"/>
<reference evidence="2 3" key="1">
    <citation type="submission" date="2024-04" db="EMBL/GenBank/DDBJ databases">
        <authorList>
            <consortium name="Genoscope - CEA"/>
            <person name="William W."/>
        </authorList>
    </citation>
    <scope>NUCLEOTIDE SEQUENCE [LARGE SCALE GENOMIC DNA]</scope>
</reference>
<dbReference type="GO" id="GO:0045333">
    <property type="term" value="P:cellular respiration"/>
    <property type="evidence" value="ECO:0007669"/>
    <property type="project" value="TreeGrafter"/>
</dbReference>
<dbReference type="Proteomes" id="UP001497497">
    <property type="component" value="Unassembled WGS sequence"/>
</dbReference>
<comment type="caution">
    <text evidence="2">The sequence shown here is derived from an EMBL/GenBank/DDBJ whole genome shotgun (WGS) entry which is preliminary data.</text>
</comment>
<evidence type="ECO:0000259" key="1">
    <source>
        <dbReference type="Pfam" id="PF16860"/>
    </source>
</evidence>
<dbReference type="AlphaFoldDB" id="A0AAV2HT09"/>
<name>A0AAV2HT09_LYMST</name>
<dbReference type="InterPro" id="IPR031731">
    <property type="entry name" value="CX9C"/>
</dbReference>
<dbReference type="PANTHER" id="PTHR47106:SF1">
    <property type="entry name" value="COILED-COIL-HELIX-COILED-COIL-HELIX DOMAIN-CONTAINING PROTEIN 5"/>
    <property type="match status" value="1"/>
</dbReference>
<dbReference type="PROSITE" id="PS51808">
    <property type="entry name" value="CHCH"/>
    <property type="match status" value="1"/>
</dbReference>
<evidence type="ECO:0000313" key="3">
    <source>
        <dbReference type="Proteomes" id="UP001497497"/>
    </source>
</evidence>
<evidence type="ECO:0000313" key="2">
    <source>
        <dbReference type="EMBL" id="CAL1536560.1"/>
    </source>
</evidence>
<protein>
    <recommendedName>
        <fullName evidence="1">IMS import disulfide relay-system CHCH-CHCH-like Cx9C domain-containing protein</fullName>
    </recommendedName>
</protein>
<accession>A0AAV2HT09</accession>
<dbReference type="InterPro" id="IPR052848">
    <property type="entry name" value="CHCH_domain-containing_protein"/>
</dbReference>
<dbReference type="Gene3D" id="1.10.287.2900">
    <property type="match status" value="2"/>
</dbReference>
<organism evidence="2 3">
    <name type="scientific">Lymnaea stagnalis</name>
    <name type="common">Great pond snail</name>
    <name type="synonym">Helix stagnalis</name>
    <dbReference type="NCBI Taxonomy" id="6523"/>
    <lineage>
        <taxon>Eukaryota</taxon>
        <taxon>Metazoa</taxon>
        <taxon>Spiralia</taxon>
        <taxon>Lophotrochozoa</taxon>
        <taxon>Mollusca</taxon>
        <taxon>Gastropoda</taxon>
        <taxon>Heterobranchia</taxon>
        <taxon>Euthyneura</taxon>
        <taxon>Panpulmonata</taxon>
        <taxon>Hygrophila</taxon>
        <taxon>Lymnaeoidea</taxon>
        <taxon>Lymnaeidae</taxon>
        <taxon>Lymnaea</taxon>
    </lineage>
</organism>
<dbReference type="EMBL" id="CAXITT010000233">
    <property type="protein sequence ID" value="CAL1536560.1"/>
    <property type="molecule type" value="Genomic_DNA"/>
</dbReference>
<dbReference type="GO" id="GO:0005758">
    <property type="term" value="C:mitochondrial intermembrane space"/>
    <property type="evidence" value="ECO:0007669"/>
    <property type="project" value="TreeGrafter"/>
</dbReference>
<dbReference type="Pfam" id="PF16860">
    <property type="entry name" value="CX9C"/>
    <property type="match status" value="1"/>
</dbReference>
<sequence length="119" mass="13544">MEHSMRLVEKHCSKYLEMFAECIQKYPHTWQMDCELERRKLARCAESNPEILHIKSVCAKQFQVYEKCMSEAASNPEKCTESFQVFSSCAAEALLTFKAAESSSSPNCSKTEESSDSNV</sequence>